<dbReference type="Gene3D" id="3.40.50.150">
    <property type="entry name" value="Vaccinia Virus protein VP39"/>
    <property type="match status" value="1"/>
</dbReference>
<accession>A0A183BTY9</accession>
<feature type="domain" description="Methyltransferase type 11" evidence="2">
    <location>
        <begin position="133"/>
        <end position="208"/>
    </location>
</feature>
<dbReference type="AlphaFoldDB" id="A0A183BTY9"/>
<dbReference type="Proteomes" id="UP000050741">
    <property type="component" value="Unassembled WGS sequence"/>
</dbReference>
<evidence type="ECO:0000256" key="1">
    <source>
        <dbReference type="SAM" id="SignalP"/>
    </source>
</evidence>
<evidence type="ECO:0000259" key="2">
    <source>
        <dbReference type="Pfam" id="PF08241"/>
    </source>
</evidence>
<keyword evidence="1" id="KW-0732">Signal</keyword>
<feature type="chain" id="PRO_5008146625" evidence="1">
    <location>
        <begin position="26"/>
        <end position="224"/>
    </location>
</feature>
<evidence type="ECO:0000313" key="4">
    <source>
        <dbReference type="WBParaSite" id="GPLIN_000407500"/>
    </source>
</evidence>
<feature type="signal peptide" evidence="1">
    <location>
        <begin position="1"/>
        <end position="25"/>
    </location>
</feature>
<dbReference type="Pfam" id="PF08241">
    <property type="entry name" value="Methyltransf_11"/>
    <property type="match status" value="1"/>
</dbReference>
<organism evidence="3 4">
    <name type="scientific">Globodera pallida</name>
    <name type="common">Potato cyst nematode worm</name>
    <name type="synonym">Heterodera pallida</name>
    <dbReference type="NCBI Taxonomy" id="36090"/>
    <lineage>
        <taxon>Eukaryota</taxon>
        <taxon>Metazoa</taxon>
        <taxon>Ecdysozoa</taxon>
        <taxon>Nematoda</taxon>
        <taxon>Chromadorea</taxon>
        <taxon>Rhabditida</taxon>
        <taxon>Tylenchina</taxon>
        <taxon>Tylenchomorpha</taxon>
        <taxon>Tylenchoidea</taxon>
        <taxon>Heteroderidae</taxon>
        <taxon>Heteroderinae</taxon>
        <taxon>Globodera</taxon>
    </lineage>
</organism>
<dbReference type="InterPro" id="IPR013216">
    <property type="entry name" value="Methyltransf_11"/>
</dbReference>
<dbReference type="GO" id="GO:0008757">
    <property type="term" value="F:S-adenosylmethionine-dependent methyltransferase activity"/>
    <property type="evidence" value="ECO:0007669"/>
    <property type="project" value="InterPro"/>
</dbReference>
<dbReference type="SUPFAM" id="SSF53335">
    <property type="entry name" value="S-adenosyl-L-methionine-dependent methyltransferases"/>
    <property type="match status" value="1"/>
</dbReference>
<evidence type="ECO:0000313" key="3">
    <source>
        <dbReference type="Proteomes" id="UP000050741"/>
    </source>
</evidence>
<sequence length="224" mass="24120">MSTTPLKKAMFIGLVASALLLAFFALKNDDNNNNNPRRSVDLSANASINAVTSTTSTSTTTAATTTTTAATATSTTTTIAAAATTVVQPNLVRIGNFVAVHYNESKLAHRLLDGKRGIEIGASMHNPFGLDAWNVDYTDDPTALFQKAQVEVSGSAAKVHIIAPGDKLPLANNSVDFVVNSHVLEHFYDPIKTIEEWLRVVKPGGFVYMDIPHKERYLEFLAVS</sequence>
<proteinExistence type="predicted"/>
<dbReference type="CDD" id="cd02440">
    <property type="entry name" value="AdoMet_MTases"/>
    <property type="match status" value="1"/>
</dbReference>
<reference evidence="4" key="3">
    <citation type="submission" date="2016-06" db="UniProtKB">
        <authorList>
            <consortium name="WormBaseParasite"/>
        </authorList>
    </citation>
    <scope>IDENTIFICATION</scope>
</reference>
<protein>
    <submittedName>
        <fullName evidence="4">Methyltransf_11 domain-containing protein</fullName>
    </submittedName>
</protein>
<dbReference type="InterPro" id="IPR029063">
    <property type="entry name" value="SAM-dependent_MTases_sf"/>
</dbReference>
<dbReference type="WBParaSite" id="GPLIN_000407500">
    <property type="protein sequence ID" value="GPLIN_000407500"/>
    <property type="gene ID" value="GPLIN_000407500"/>
</dbReference>
<reference evidence="3" key="1">
    <citation type="submission" date="2013-12" db="EMBL/GenBank/DDBJ databases">
        <authorList>
            <person name="Aslett M."/>
        </authorList>
    </citation>
    <scope>NUCLEOTIDE SEQUENCE [LARGE SCALE GENOMIC DNA]</scope>
    <source>
        <strain evidence="3">Lindley</strain>
    </source>
</reference>
<name>A0A183BTY9_GLOPA</name>
<reference evidence="3" key="2">
    <citation type="submission" date="2014-05" db="EMBL/GenBank/DDBJ databases">
        <title>The genome and life-stage specific transcriptomes of Globodera pallida elucidate key aspects of plant parasitism by a cyst nematode.</title>
        <authorList>
            <person name="Cotton J.A."/>
            <person name="Lilley C.J."/>
            <person name="Jones L.M."/>
            <person name="Kikuchi T."/>
            <person name="Reid A.J."/>
            <person name="Thorpe P."/>
            <person name="Tsai I.J."/>
            <person name="Beasley H."/>
            <person name="Blok V."/>
            <person name="Cock P.J.A."/>
            <person name="Van den Akker S.E."/>
            <person name="Holroyd N."/>
            <person name="Hunt M."/>
            <person name="Mantelin S."/>
            <person name="Naghra H."/>
            <person name="Pain A."/>
            <person name="Palomares-Rius J.E."/>
            <person name="Zarowiecki M."/>
            <person name="Berriman M."/>
            <person name="Jones J.T."/>
            <person name="Urwin P.E."/>
        </authorList>
    </citation>
    <scope>NUCLEOTIDE SEQUENCE [LARGE SCALE GENOMIC DNA]</scope>
    <source>
        <strain evidence="3">Lindley</strain>
    </source>
</reference>
<keyword evidence="3" id="KW-1185">Reference proteome</keyword>